<name>A0A067SXD8_GALM3</name>
<keyword evidence="2" id="KW-1185">Reference proteome</keyword>
<evidence type="ECO:0008006" key="3">
    <source>
        <dbReference type="Google" id="ProtNLM"/>
    </source>
</evidence>
<gene>
    <name evidence="1" type="ORF">GALMADRAFT_140184</name>
</gene>
<organism evidence="1 2">
    <name type="scientific">Galerina marginata (strain CBS 339.88)</name>
    <dbReference type="NCBI Taxonomy" id="685588"/>
    <lineage>
        <taxon>Eukaryota</taxon>
        <taxon>Fungi</taxon>
        <taxon>Dikarya</taxon>
        <taxon>Basidiomycota</taxon>
        <taxon>Agaricomycotina</taxon>
        <taxon>Agaricomycetes</taxon>
        <taxon>Agaricomycetidae</taxon>
        <taxon>Agaricales</taxon>
        <taxon>Agaricineae</taxon>
        <taxon>Strophariaceae</taxon>
        <taxon>Galerina</taxon>
    </lineage>
</organism>
<dbReference type="Proteomes" id="UP000027222">
    <property type="component" value="Unassembled WGS sequence"/>
</dbReference>
<dbReference type="Gene3D" id="3.30.710.10">
    <property type="entry name" value="Potassium Channel Kv1.1, Chain A"/>
    <property type="match status" value="1"/>
</dbReference>
<proteinExistence type="predicted"/>
<dbReference type="HOGENOM" id="CLU_047592_2_2_1"/>
<sequence>MALQQDPDQDDLHITIEATLDPDFYFGGDYIVLQAENIIFRVPSEPLIRGSEVFSTMFTLPQGEPKDDLEGGSPKHPIMLPTTIKAEDFRNLLKMLYPRDAAEDISLTKSQWTSILKTSTEWYFLPLRKAAISELMTTRHALDAFEKILLGRQLKIAIWIIQGYQELVQRDDTISNAEAIILEVNSDPHGLTALSLLRIREQKIRLKFGSKAKNMTQSLVRLEIEKEFQTELKAIRAMEEGYGAVQEEFPVPAVLVD</sequence>
<dbReference type="EMBL" id="KL142380">
    <property type="protein sequence ID" value="KDR75546.1"/>
    <property type="molecule type" value="Genomic_DNA"/>
</dbReference>
<dbReference type="STRING" id="685588.A0A067SXD8"/>
<protein>
    <recommendedName>
        <fullName evidence="3">BTB domain-containing protein</fullName>
    </recommendedName>
</protein>
<reference evidence="2" key="1">
    <citation type="journal article" date="2014" name="Proc. Natl. Acad. Sci. U.S.A.">
        <title>Extensive sampling of basidiomycete genomes demonstrates inadequacy of the white-rot/brown-rot paradigm for wood decay fungi.</title>
        <authorList>
            <person name="Riley R."/>
            <person name="Salamov A.A."/>
            <person name="Brown D.W."/>
            <person name="Nagy L.G."/>
            <person name="Floudas D."/>
            <person name="Held B.W."/>
            <person name="Levasseur A."/>
            <person name="Lombard V."/>
            <person name="Morin E."/>
            <person name="Otillar R."/>
            <person name="Lindquist E.A."/>
            <person name="Sun H."/>
            <person name="LaButti K.M."/>
            <person name="Schmutz J."/>
            <person name="Jabbour D."/>
            <person name="Luo H."/>
            <person name="Baker S.E."/>
            <person name="Pisabarro A.G."/>
            <person name="Walton J.D."/>
            <person name="Blanchette R.A."/>
            <person name="Henrissat B."/>
            <person name="Martin F."/>
            <person name="Cullen D."/>
            <person name="Hibbett D.S."/>
            <person name="Grigoriev I.V."/>
        </authorList>
    </citation>
    <scope>NUCLEOTIDE SEQUENCE [LARGE SCALE GENOMIC DNA]</scope>
    <source>
        <strain evidence="2">CBS 339.88</strain>
    </source>
</reference>
<dbReference type="InterPro" id="IPR011333">
    <property type="entry name" value="SKP1/BTB/POZ_sf"/>
</dbReference>
<dbReference type="OrthoDB" id="2593747at2759"/>
<evidence type="ECO:0000313" key="1">
    <source>
        <dbReference type="EMBL" id="KDR75546.1"/>
    </source>
</evidence>
<dbReference type="AlphaFoldDB" id="A0A067SXD8"/>
<accession>A0A067SXD8</accession>
<evidence type="ECO:0000313" key="2">
    <source>
        <dbReference type="Proteomes" id="UP000027222"/>
    </source>
</evidence>